<dbReference type="Gene3D" id="1.10.260.40">
    <property type="entry name" value="lambda repressor-like DNA-binding domains"/>
    <property type="match status" value="1"/>
</dbReference>
<comment type="caution">
    <text evidence="3">The sequence shown here is derived from an EMBL/GenBank/DDBJ whole genome shotgun (WGS) entry which is preliminary data.</text>
</comment>
<dbReference type="InterPro" id="IPR010982">
    <property type="entry name" value="Lambda_DNA-bd_dom_sf"/>
</dbReference>
<gene>
    <name evidence="3" type="ORF">EK398_08615</name>
</gene>
<reference evidence="3 4" key="1">
    <citation type="submission" date="2018-12" db="EMBL/GenBank/DDBJ databases">
        <title>A novel vanA-carrying plasmid in a clinical isolate of Enterococcus avium.</title>
        <authorList>
            <person name="Bernasconi O.J."/>
            <person name="Luzzaro F."/>
            <person name="Endimiani A."/>
        </authorList>
    </citation>
    <scope>NUCLEOTIDE SEQUENCE [LARGE SCALE GENOMIC DNA]</scope>
    <source>
        <strain evidence="3 4">LC0559/18</strain>
    </source>
</reference>
<dbReference type="Pfam" id="PF01381">
    <property type="entry name" value="HTH_3"/>
    <property type="match status" value="1"/>
</dbReference>
<sequence>MLSGEKIRRLRLEQELSQKDLAEKLEVSRQAIAKWETNRGIPDIENLKRIAQLFQVSIDYLVNDQEPIDNHLIKLAIDRSNYTKPKGNALLEDQIVLEKFPNAETIRELYRKRKMSNKEKIVDFLLLPGIHEVEDHWRDPSKYYLIKEKGIYYLINITQNELLTRRLTIDVSEDSFDFAENHFIKTHRKLK</sequence>
<feature type="domain" description="HTH cro/C1-type" evidence="2">
    <location>
        <begin position="7"/>
        <end position="61"/>
    </location>
</feature>
<evidence type="ECO:0000313" key="3">
    <source>
        <dbReference type="EMBL" id="RVU96553.1"/>
    </source>
</evidence>
<evidence type="ECO:0000256" key="1">
    <source>
        <dbReference type="ARBA" id="ARBA00023125"/>
    </source>
</evidence>
<dbReference type="Proteomes" id="UP000288388">
    <property type="component" value="Unassembled WGS sequence"/>
</dbReference>
<dbReference type="PANTHER" id="PTHR46558:SF11">
    <property type="entry name" value="HTH-TYPE TRANSCRIPTIONAL REGULATOR XRE"/>
    <property type="match status" value="1"/>
</dbReference>
<dbReference type="PANTHER" id="PTHR46558">
    <property type="entry name" value="TRACRIPTIONAL REGULATORY PROTEIN-RELATED-RELATED"/>
    <property type="match status" value="1"/>
</dbReference>
<dbReference type="AlphaFoldDB" id="A0A437USD1"/>
<dbReference type="GO" id="GO:0003677">
    <property type="term" value="F:DNA binding"/>
    <property type="evidence" value="ECO:0007669"/>
    <property type="project" value="UniProtKB-KW"/>
</dbReference>
<dbReference type="SMART" id="SM00530">
    <property type="entry name" value="HTH_XRE"/>
    <property type="match status" value="1"/>
</dbReference>
<organism evidence="3 4">
    <name type="scientific">Enterococcus avium</name>
    <name type="common">Streptococcus avium</name>
    <dbReference type="NCBI Taxonomy" id="33945"/>
    <lineage>
        <taxon>Bacteria</taxon>
        <taxon>Bacillati</taxon>
        <taxon>Bacillota</taxon>
        <taxon>Bacilli</taxon>
        <taxon>Lactobacillales</taxon>
        <taxon>Enterococcaceae</taxon>
        <taxon>Enterococcus</taxon>
    </lineage>
</organism>
<evidence type="ECO:0000313" key="4">
    <source>
        <dbReference type="Proteomes" id="UP000288388"/>
    </source>
</evidence>
<dbReference type="InterPro" id="IPR001387">
    <property type="entry name" value="Cro/C1-type_HTH"/>
</dbReference>
<dbReference type="SUPFAM" id="SSF47413">
    <property type="entry name" value="lambda repressor-like DNA-binding domains"/>
    <property type="match status" value="1"/>
</dbReference>
<dbReference type="RefSeq" id="WP_127979733.1">
    <property type="nucleotide sequence ID" value="NZ_JBEFQN010000016.1"/>
</dbReference>
<name>A0A437USD1_ENTAV</name>
<dbReference type="EMBL" id="RYZS01000001">
    <property type="protein sequence ID" value="RVU96553.1"/>
    <property type="molecule type" value="Genomic_DNA"/>
</dbReference>
<evidence type="ECO:0000259" key="2">
    <source>
        <dbReference type="PROSITE" id="PS50943"/>
    </source>
</evidence>
<dbReference type="CDD" id="cd00093">
    <property type="entry name" value="HTH_XRE"/>
    <property type="match status" value="1"/>
</dbReference>
<accession>A0A437USD1</accession>
<proteinExistence type="predicted"/>
<protein>
    <submittedName>
        <fullName evidence="3">XRE family transcriptional regulator</fullName>
    </submittedName>
</protein>
<keyword evidence="1" id="KW-0238">DNA-binding</keyword>
<dbReference type="PROSITE" id="PS50943">
    <property type="entry name" value="HTH_CROC1"/>
    <property type="match status" value="1"/>
</dbReference>